<reference evidence="1 2" key="1">
    <citation type="submission" date="2009-09" db="EMBL/GenBank/DDBJ databases">
        <authorList>
            <person name="Weinstock G."/>
            <person name="Sodergren E."/>
            <person name="Clifton S."/>
            <person name="Fulton L."/>
            <person name="Fulton B."/>
            <person name="Courtney L."/>
            <person name="Fronick C."/>
            <person name="Harrison M."/>
            <person name="Strong C."/>
            <person name="Farmer C."/>
            <person name="Delahaunty K."/>
            <person name="Markovic C."/>
            <person name="Hall O."/>
            <person name="Minx P."/>
            <person name="Tomlinson C."/>
            <person name="Mitreva M."/>
            <person name="Nelson J."/>
            <person name="Hou S."/>
            <person name="Wollam A."/>
            <person name="Pepin K.H."/>
            <person name="Johnson M."/>
            <person name="Bhonagiri V."/>
            <person name="Nash W.E."/>
            <person name="Warren W."/>
            <person name="Chinwalla A."/>
            <person name="Mardis E.R."/>
            <person name="Wilson R.K."/>
        </authorList>
    </citation>
    <scope>NUCLEOTIDE SEQUENCE [LARGE SCALE GENOMIC DNA]</scope>
    <source>
        <strain evidence="2">ATCC 35185 / DSM 20758 / VPI D19B-28</strain>
    </source>
</reference>
<evidence type="ECO:0008006" key="3">
    <source>
        <dbReference type="Google" id="ProtNLM"/>
    </source>
</evidence>
<dbReference type="EMBL" id="ACKP02000011">
    <property type="protein sequence ID" value="EEX78037.1"/>
    <property type="molecule type" value="Genomic_DNA"/>
</dbReference>
<protein>
    <recommendedName>
        <fullName evidence="3">Tetratricopeptide repeat protein</fullName>
    </recommendedName>
</protein>
<accession>C9LST8</accession>
<dbReference type="Proteomes" id="UP000003505">
    <property type="component" value="Unassembled WGS sequence"/>
</dbReference>
<dbReference type="eggNOG" id="ENOG502Z7M0">
    <property type="taxonomic scope" value="Bacteria"/>
</dbReference>
<name>C9LST8_SELS3</name>
<sequence length="243" mass="27839">MRNSREDSSVTKEDFDALVALVLASKRKPPEALFASGFGDWHARARLGHFLAMQEIGKAQEARELFCSVLDEDVDERNSEDIEEKVFALQRLSEIEHAAKEHEDALAHINLAIELAEETDYLYKFILRGELWAARWNILHAMGRAAEAEAECDERIAAYEDIPVKHNSYLYYGYRFKAQLAAERGVVLVAKDYMHMALHEMEIPAEYEDALEKAFSATHENASWILNEIDRATPRPELLSWDI</sequence>
<proteinExistence type="predicted"/>
<dbReference type="AlphaFoldDB" id="C9LST8"/>
<comment type="caution">
    <text evidence="1">The sequence shown here is derived from an EMBL/GenBank/DDBJ whole genome shotgun (WGS) entry which is preliminary data.</text>
</comment>
<organism evidence="1 2">
    <name type="scientific">Selenomonas sputigena (strain ATCC 35185 / DSM 20758 / CCUG 44933 / VPI D19B-28)</name>
    <dbReference type="NCBI Taxonomy" id="546271"/>
    <lineage>
        <taxon>Bacteria</taxon>
        <taxon>Bacillati</taxon>
        <taxon>Bacillota</taxon>
        <taxon>Negativicutes</taxon>
        <taxon>Selenomonadales</taxon>
        <taxon>Selenomonadaceae</taxon>
        <taxon>Selenomonas</taxon>
    </lineage>
</organism>
<evidence type="ECO:0000313" key="1">
    <source>
        <dbReference type="EMBL" id="EEX78037.1"/>
    </source>
</evidence>
<dbReference type="InterPro" id="IPR011990">
    <property type="entry name" value="TPR-like_helical_dom_sf"/>
</dbReference>
<dbReference type="SUPFAM" id="SSF48452">
    <property type="entry name" value="TPR-like"/>
    <property type="match status" value="1"/>
</dbReference>
<evidence type="ECO:0000313" key="2">
    <source>
        <dbReference type="Proteomes" id="UP000003505"/>
    </source>
</evidence>
<dbReference type="STRING" id="546271.Selsp_1651"/>
<gene>
    <name evidence="1" type="ORF">SELSPUOL_00515</name>
</gene>